<dbReference type="InterPro" id="IPR036388">
    <property type="entry name" value="WH-like_DNA-bd_sf"/>
</dbReference>
<dbReference type="InterPro" id="IPR036390">
    <property type="entry name" value="WH_DNA-bd_sf"/>
</dbReference>
<keyword evidence="3" id="KW-0804">Transcription</keyword>
<dbReference type="SUPFAM" id="SSF46785">
    <property type="entry name" value="Winged helix' DNA-binding domain"/>
    <property type="match status" value="1"/>
</dbReference>
<dbReference type="InterPro" id="IPR000524">
    <property type="entry name" value="Tscrpt_reg_HTH_GntR"/>
</dbReference>
<keyword evidence="2" id="KW-0238">DNA-binding</keyword>
<gene>
    <name evidence="5" type="ORF">GCM10011581_43380</name>
</gene>
<dbReference type="GO" id="GO:0003700">
    <property type="term" value="F:DNA-binding transcription factor activity"/>
    <property type="evidence" value="ECO:0007669"/>
    <property type="project" value="InterPro"/>
</dbReference>
<evidence type="ECO:0000259" key="4">
    <source>
        <dbReference type="PROSITE" id="PS50949"/>
    </source>
</evidence>
<dbReference type="PROSITE" id="PS50949">
    <property type="entry name" value="HTH_GNTR"/>
    <property type="match status" value="1"/>
</dbReference>
<evidence type="ECO:0000313" key="6">
    <source>
        <dbReference type="Proteomes" id="UP000597989"/>
    </source>
</evidence>
<evidence type="ECO:0000256" key="2">
    <source>
        <dbReference type="ARBA" id="ARBA00023125"/>
    </source>
</evidence>
<dbReference type="AlphaFoldDB" id="A0A917K582"/>
<dbReference type="InterPro" id="IPR050679">
    <property type="entry name" value="Bact_HTH_transcr_reg"/>
</dbReference>
<dbReference type="GO" id="GO:0003677">
    <property type="term" value="F:DNA binding"/>
    <property type="evidence" value="ECO:0007669"/>
    <property type="project" value="UniProtKB-KW"/>
</dbReference>
<comment type="caution">
    <text evidence="5">The sequence shown here is derived from an EMBL/GenBank/DDBJ whole genome shotgun (WGS) entry which is preliminary data.</text>
</comment>
<dbReference type="Proteomes" id="UP000597989">
    <property type="component" value="Unassembled WGS sequence"/>
</dbReference>
<feature type="domain" description="HTH gntR-type" evidence="4">
    <location>
        <begin position="18"/>
        <end position="86"/>
    </location>
</feature>
<organism evidence="5 6">
    <name type="scientific">Saccharopolyspora thermophila</name>
    <dbReference type="NCBI Taxonomy" id="89367"/>
    <lineage>
        <taxon>Bacteria</taxon>
        <taxon>Bacillati</taxon>
        <taxon>Actinomycetota</taxon>
        <taxon>Actinomycetes</taxon>
        <taxon>Pseudonocardiales</taxon>
        <taxon>Pseudonocardiaceae</taxon>
        <taxon>Saccharopolyspora</taxon>
    </lineage>
</organism>
<dbReference type="SMART" id="SM00345">
    <property type="entry name" value="HTH_GNTR"/>
    <property type="match status" value="1"/>
</dbReference>
<dbReference type="CDD" id="cd07377">
    <property type="entry name" value="WHTH_GntR"/>
    <property type="match status" value="1"/>
</dbReference>
<evidence type="ECO:0000313" key="5">
    <source>
        <dbReference type="EMBL" id="GGJ01500.1"/>
    </source>
</evidence>
<reference evidence="5 6" key="1">
    <citation type="journal article" date="2014" name="Int. J. Syst. Evol. Microbiol.">
        <title>Complete genome sequence of Corynebacterium casei LMG S-19264T (=DSM 44701T), isolated from a smear-ripened cheese.</title>
        <authorList>
            <consortium name="US DOE Joint Genome Institute (JGI-PGF)"/>
            <person name="Walter F."/>
            <person name="Albersmeier A."/>
            <person name="Kalinowski J."/>
            <person name="Ruckert C."/>
        </authorList>
    </citation>
    <scope>NUCLEOTIDE SEQUENCE [LARGE SCALE GENOMIC DNA]</scope>
    <source>
        <strain evidence="5 6">CGMCC 4.7206</strain>
    </source>
</reference>
<dbReference type="Pfam" id="PF00392">
    <property type="entry name" value="GntR"/>
    <property type="match status" value="1"/>
</dbReference>
<keyword evidence="1" id="KW-0805">Transcription regulation</keyword>
<dbReference type="PANTHER" id="PTHR44846:SF1">
    <property type="entry name" value="MANNOSYL-D-GLYCERATE TRANSPORT_METABOLISM SYSTEM REPRESSOR MNGR-RELATED"/>
    <property type="match status" value="1"/>
</dbReference>
<evidence type="ECO:0000256" key="3">
    <source>
        <dbReference type="ARBA" id="ARBA00023163"/>
    </source>
</evidence>
<dbReference type="GO" id="GO:0045892">
    <property type="term" value="P:negative regulation of DNA-templated transcription"/>
    <property type="evidence" value="ECO:0007669"/>
    <property type="project" value="TreeGrafter"/>
</dbReference>
<accession>A0A917K582</accession>
<sequence>MLCVWESRRERIDHDGPATLWKQVADDVAADIAAGDLSPGARLPTELELAEIYGVARGTIRRAVADLVERGAVVVVHGRGTFVADVPAER</sequence>
<name>A0A917K582_9PSEU</name>
<protein>
    <recommendedName>
        <fullName evidence="4">HTH gntR-type domain-containing protein</fullName>
    </recommendedName>
</protein>
<dbReference type="Gene3D" id="1.10.10.10">
    <property type="entry name" value="Winged helix-like DNA-binding domain superfamily/Winged helix DNA-binding domain"/>
    <property type="match status" value="1"/>
</dbReference>
<proteinExistence type="predicted"/>
<dbReference type="PRINTS" id="PR00035">
    <property type="entry name" value="HTHGNTR"/>
</dbReference>
<dbReference type="EMBL" id="BMMT01000018">
    <property type="protein sequence ID" value="GGJ01500.1"/>
    <property type="molecule type" value="Genomic_DNA"/>
</dbReference>
<evidence type="ECO:0000256" key="1">
    <source>
        <dbReference type="ARBA" id="ARBA00023015"/>
    </source>
</evidence>
<dbReference type="PANTHER" id="PTHR44846">
    <property type="entry name" value="MANNOSYL-D-GLYCERATE TRANSPORT/METABOLISM SYSTEM REPRESSOR MNGR-RELATED"/>
    <property type="match status" value="1"/>
</dbReference>